<reference evidence="1 2" key="1">
    <citation type="submission" date="2023-03" db="EMBL/GenBank/DDBJ databases">
        <title>YIM 152171 draft genome.</title>
        <authorList>
            <person name="Yang Z."/>
        </authorList>
    </citation>
    <scope>NUCLEOTIDE SEQUENCE [LARGE SCALE GENOMIC DNA]</scope>
    <source>
        <strain evidence="1 2">YIM 152171</strain>
    </source>
</reference>
<sequence length="334" mass="36494">MRGLAQWLIAALLVAAPAERTFAGESLKILGVLYRGCEQVCQGFAARIEESGLDAEFVKRDIAQDISRLPAIIEEARAMEADLVLTWGTSVTLGVVGTLDDDEGSGLLSTIPVVFTIVADPFGTRIAEGFAGSGRANVTGTFNRVPEAVYVETIRQYDPEFEKLGLLYNRNEVNSVLKFKELQKLAPMLGIELVALELASGDDGAPDLADIPRLLKKLREQDVSWVYLGSSSLLRQNGEFFTRAAVEHSIAVLSPYEDLVREQNALLSVAVRSRDLGRLAAEQALKVLRDGKKPGDLPIARATDFAYVVNMEVARQLGRFPPFAFLQIAETVKK</sequence>
<evidence type="ECO:0000313" key="1">
    <source>
        <dbReference type="EMBL" id="MDF1585805.1"/>
    </source>
</evidence>
<organism evidence="1 2">
    <name type="scientific">Marinimicrococcus flavescens</name>
    <dbReference type="NCBI Taxonomy" id="3031815"/>
    <lineage>
        <taxon>Bacteria</taxon>
        <taxon>Pseudomonadati</taxon>
        <taxon>Pseudomonadota</taxon>
        <taxon>Alphaproteobacteria</taxon>
        <taxon>Geminicoccales</taxon>
        <taxon>Geminicoccaceae</taxon>
        <taxon>Marinimicrococcus</taxon>
    </lineage>
</organism>
<dbReference type="AlphaFoldDB" id="A0AAP3UYL5"/>
<dbReference type="CDD" id="cd06325">
    <property type="entry name" value="PBP1_ABC_unchar_transporter"/>
    <property type="match status" value="1"/>
</dbReference>
<dbReference type="EMBL" id="JARGEQ010000040">
    <property type="protein sequence ID" value="MDF1585805.1"/>
    <property type="molecule type" value="Genomic_DNA"/>
</dbReference>
<proteinExistence type="predicted"/>
<gene>
    <name evidence="1" type="ORF">PZ740_05325</name>
</gene>
<accession>A0AAP3UYL5</accession>
<dbReference type="InterPro" id="IPR007487">
    <property type="entry name" value="ABC_transpt-TYRBP-like"/>
</dbReference>
<dbReference type="Proteomes" id="UP001301140">
    <property type="component" value="Unassembled WGS sequence"/>
</dbReference>
<comment type="caution">
    <text evidence="1">The sequence shown here is derived from an EMBL/GenBank/DDBJ whole genome shotgun (WGS) entry which is preliminary data.</text>
</comment>
<evidence type="ECO:0000313" key="2">
    <source>
        <dbReference type="Proteomes" id="UP001301140"/>
    </source>
</evidence>
<dbReference type="Pfam" id="PF04392">
    <property type="entry name" value="ABC_sub_bind"/>
    <property type="match status" value="1"/>
</dbReference>
<dbReference type="Gene3D" id="3.40.50.2300">
    <property type="match status" value="2"/>
</dbReference>
<dbReference type="PANTHER" id="PTHR35271:SF1">
    <property type="entry name" value="ABC TRANSPORTER, SUBSTRATE-BINDING LIPOPROTEIN"/>
    <property type="match status" value="1"/>
</dbReference>
<dbReference type="RefSeq" id="WP_327788221.1">
    <property type="nucleotide sequence ID" value="NZ_JARGEQ010000040.1"/>
</dbReference>
<keyword evidence="2" id="KW-1185">Reference proteome</keyword>
<protein>
    <submittedName>
        <fullName evidence="1">ABC transporter substrate-binding protein</fullName>
    </submittedName>
</protein>
<name>A0AAP3UYL5_9PROT</name>
<dbReference type="PANTHER" id="PTHR35271">
    <property type="entry name" value="ABC TRANSPORTER, SUBSTRATE-BINDING LIPOPROTEIN-RELATED"/>
    <property type="match status" value="1"/>
</dbReference>